<dbReference type="InterPro" id="IPR002048">
    <property type="entry name" value="EF_hand_dom"/>
</dbReference>
<evidence type="ECO:0000256" key="7">
    <source>
        <dbReference type="ARBA" id="ARBA00022837"/>
    </source>
</evidence>
<evidence type="ECO:0000313" key="17">
    <source>
        <dbReference type="EnsemblPlants" id="Pp3c4_31530V3.1"/>
    </source>
</evidence>
<dbReference type="SMART" id="SM00054">
    <property type="entry name" value="EFh"/>
    <property type="match status" value="4"/>
</dbReference>
<evidence type="ECO:0000256" key="6">
    <source>
        <dbReference type="ARBA" id="ARBA00022692"/>
    </source>
</evidence>
<gene>
    <name evidence="17" type="primary">LOC112281520</name>
    <name evidence="16" type="ORF">PHYPA_006990</name>
</gene>
<comment type="subcellular location">
    <subcellularLocation>
        <location evidence="1">Membrane</location>
    </subcellularLocation>
</comment>
<protein>
    <recommendedName>
        <fullName evidence="15">EF-hand domain-containing protein</fullName>
    </recommendedName>
</protein>
<keyword evidence="12" id="KW-1208">Phospholipid metabolism</keyword>
<dbReference type="Pfam" id="PF13499">
    <property type="entry name" value="EF-hand_7"/>
    <property type="match status" value="2"/>
</dbReference>
<evidence type="ECO:0000313" key="16">
    <source>
        <dbReference type="EMBL" id="PNR56093.1"/>
    </source>
</evidence>
<dbReference type="AlphaFoldDB" id="A0A2K1KQL9"/>
<keyword evidence="9" id="KW-0443">Lipid metabolism</keyword>
<proteinExistence type="inferred from homology"/>
<dbReference type="PROSITE" id="PS50222">
    <property type="entry name" value="EF_HAND_2"/>
    <property type="match status" value="3"/>
</dbReference>
<keyword evidence="7" id="KW-0106">Calcium</keyword>
<keyword evidence="11" id="KW-0594">Phospholipid biosynthesis</keyword>
<dbReference type="EMBL" id="ABEU02000004">
    <property type="protein sequence ID" value="PNR56093.1"/>
    <property type="molecule type" value="Genomic_DNA"/>
</dbReference>
<dbReference type="EnsemblPlants" id="Pp3c4_31530V3.1">
    <property type="protein sequence ID" value="Pp3c4_31530V3.1"/>
    <property type="gene ID" value="Pp3c4_31530"/>
</dbReference>
<feature type="domain" description="EF-hand" evidence="15">
    <location>
        <begin position="467"/>
        <end position="502"/>
    </location>
</feature>
<dbReference type="SUPFAM" id="SSF69593">
    <property type="entry name" value="Glycerol-3-phosphate (1)-acyltransferase"/>
    <property type="match status" value="1"/>
</dbReference>
<dbReference type="RefSeq" id="XP_024373894.1">
    <property type="nucleotide sequence ID" value="XM_024518126.2"/>
</dbReference>
<keyword evidence="8 14" id="KW-1133">Transmembrane helix</keyword>
<evidence type="ECO:0000256" key="2">
    <source>
        <dbReference type="ARBA" id="ARBA00005074"/>
    </source>
</evidence>
<dbReference type="PaxDb" id="3218-PP1S289_11V6.2"/>
<keyword evidence="10 14" id="KW-0472">Membrane</keyword>
<reference evidence="17" key="3">
    <citation type="submission" date="2020-12" db="UniProtKB">
        <authorList>
            <consortium name="EnsemblPlants"/>
        </authorList>
    </citation>
    <scope>IDENTIFICATION</scope>
</reference>
<dbReference type="Gramene" id="Pp3c4_31530V3.4">
    <property type="protein sequence ID" value="Pp3c4_31530V3.4"/>
    <property type="gene ID" value="Pp3c4_31530"/>
</dbReference>
<organism evidence="16">
    <name type="scientific">Physcomitrium patens</name>
    <name type="common">Spreading-leaved earth moss</name>
    <name type="synonym">Physcomitrella patens</name>
    <dbReference type="NCBI Taxonomy" id="3218"/>
    <lineage>
        <taxon>Eukaryota</taxon>
        <taxon>Viridiplantae</taxon>
        <taxon>Streptophyta</taxon>
        <taxon>Embryophyta</taxon>
        <taxon>Bryophyta</taxon>
        <taxon>Bryophytina</taxon>
        <taxon>Bryopsida</taxon>
        <taxon>Funariidae</taxon>
        <taxon>Funariales</taxon>
        <taxon>Funariaceae</taxon>
        <taxon>Physcomitrium</taxon>
    </lineage>
</organism>
<dbReference type="Pfam" id="PF01553">
    <property type="entry name" value="Acyltransferase"/>
    <property type="match status" value="1"/>
</dbReference>
<dbReference type="Gramene" id="Pp3c4_31530V3.1">
    <property type="protein sequence ID" value="Pp3c4_31530V3.1"/>
    <property type="gene ID" value="Pp3c4_31530"/>
</dbReference>
<dbReference type="InterPro" id="IPR011992">
    <property type="entry name" value="EF-hand-dom_pair"/>
</dbReference>
<accession>A0A2K1KQL9</accession>
<evidence type="ECO:0000259" key="15">
    <source>
        <dbReference type="PROSITE" id="PS50222"/>
    </source>
</evidence>
<dbReference type="GO" id="GO:0008654">
    <property type="term" value="P:phospholipid biosynthetic process"/>
    <property type="evidence" value="ECO:0007669"/>
    <property type="project" value="UniProtKB-KW"/>
</dbReference>
<evidence type="ECO:0000256" key="5">
    <source>
        <dbReference type="ARBA" id="ARBA00022679"/>
    </source>
</evidence>
<evidence type="ECO:0000256" key="4">
    <source>
        <dbReference type="ARBA" id="ARBA00022516"/>
    </source>
</evidence>
<evidence type="ECO:0000256" key="8">
    <source>
        <dbReference type="ARBA" id="ARBA00022989"/>
    </source>
</evidence>
<reference evidence="16 18" key="2">
    <citation type="journal article" date="2018" name="Plant J.">
        <title>The Physcomitrella patens chromosome-scale assembly reveals moss genome structure and evolution.</title>
        <authorList>
            <person name="Lang D."/>
            <person name="Ullrich K.K."/>
            <person name="Murat F."/>
            <person name="Fuchs J."/>
            <person name="Jenkins J."/>
            <person name="Haas F.B."/>
            <person name="Piednoel M."/>
            <person name="Gundlach H."/>
            <person name="Van Bel M."/>
            <person name="Meyberg R."/>
            <person name="Vives C."/>
            <person name="Morata J."/>
            <person name="Symeonidi A."/>
            <person name="Hiss M."/>
            <person name="Muchero W."/>
            <person name="Kamisugi Y."/>
            <person name="Saleh O."/>
            <person name="Blanc G."/>
            <person name="Decker E.L."/>
            <person name="van Gessel N."/>
            <person name="Grimwood J."/>
            <person name="Hayes R.D."/>
            <person name="Graham S.W."/>
            <person name="Gunter L.E."/>
            <person name="McDaniel S.F."/>
            <person name="Hoernstein S.N.W."/>
            <person name="Larsson A."/>
            <person name="Li F.W."/>
            <person name="Perroud P.F."/>
            <person name="Phillips J."/>
            <person name="Ranjan P."/>
            <person name="Rokshar D.S."/>
            <person name="Rothfels C.J."/>
            <person name="Schneider L."/>
            <person name="Shu S."/>
            <person name="Stevenson D.W."/>
            <person name="Thummler F."/>
            <person name="Tillich M."/>
            <person name="Villarreal Aguilar J.C."/>
            <person name="Widiez T."/>
            <person name="Wong G.K."/>
            <person name="Wymore A."/>
            <person name="Zhang Y."/>
            <person name="Zimmer A.D."/>
            <person name="Quatrano R.S."/>
            <person name="Mayer K.F.X."/>
            <person name="Goodstein D."/>
            <person name="Casacuberta J.M."/>
            <person name="Vandepoele K."/>
            <person name="Reski R."/>
            <person name="Cuming A.C."/>
            <person name="Tuskan G.A."/>
            <person name="Maumus F."/>
            <person name="Salse J."/>
            <person name="Schmutz J."/>
            <person name="Rensing S.A."/>
        </authorList>
    </citation>
    <scope>NUCLEOTIDE SEQUENCE [LARGE SCALE GENOMIC DNA]</scope>
    <source>
        <strain evidence="17 18">cv. Gransden 2004</strain>
    </source>
</reference>
<dbReference type="Gene3D" id="1.10.238.10">
    <property type="entry name" value="EF-hand"/>
    <property type="match status" value="1"/>
</dbReference>
<feature type="transmembrane region" description="Helical" evidence="14">
    <location>
        <begin position="112"/>
        <end position="133"/>
    </location>
</feature>
<keyword evidence="5" id="KW-0808">Transferase</keyword>
<dbReference type="OMA" id="FTHELRF"/>
<feature type="domain" description="EF-hand" evidence="15">
    <location>
        <begin position="431"/>
        <end position="466"/>
    </location>
</feature>
<dbReference type="InterPro" id="IPR018247">
    <property type="entry name" value="EF_Hand_1_Ca_BS"/>
</dbReference>
<dbReference type="Proteomes" id="UP000006727">
    <property type="component" value="Chromosome 4"/>
</dbReference>
<keyword evidence="4" id="KW-0444">Lipid biosynthesis</keyword>
<dbReference type="UniPathway" id="UPA00085"/>
<sequence>MESTADVGMSDDDPILLNGLETPLLAEFPLGERPTIGPEAPVNPFHEPDGGWKTNNEWNYFQMMKSILLIPLLLVRLVSMITIVAFGYVWIRICLIGVTDPLFKPFNPCRRFMLWGIRLVARAVMFTMGYYYIPIKGKPAHRSEAPIIVSNHIGFLDPIFVFYRHLPVIVSAKENVEMPIIGLFLQALQIIPVDRTDAQSRHHAAGNVRRRAVDNMWSHVMLFPEGTTTNGRAIIAFKTGAFSPGLPVQPMVIRYPHKYVNPSWCDQGGPLVVVLQLMTQFINHMEVEYLPVMKPTVREMKYPHEFASRVRSEMAKALGIVCTEHSFLDIKLALAAEKLKQPSGRSLVEFARMEKLFRLDFPTAKEYLEKFSAMDRTHSGFVTFEELCTALDLPRSPITKQVFNLFDKDGHGSINFREFLAGLAFVSSHTSFSSTMEAAFKACDVNGDGTLSRDEVERSLLDIFPELPPITVFKLFDTLDINHDEKISWEEFSSFLQRNPEYLAIIIYAHPTLLKPPTSTS</sequence>
<dbReference type="GO" id="GO:0005509">
    <property type="term" value="F:calcium ion binding"/>
    <property type="evidence" value="ECO:0007669"/>
    <property type="project" value="InterPro"/>
</dbReference>
<dbReference type="OrthoDB" id="272512at2759"/>
<feature type="transmembrane region" description="Helical" evidence="14">
    <location>
        <begin position="67"/>
        <end position="91"/>
    </location>
</feature>
<dbReference type="PANTHER" id="PTHR23063:SF56">
    <property type="entry name" value="EF-HAND DOMAIN-CONTAINING PROTEIN"/>
    <property type="match status" value="1"/>
</dbReference>
<dbReference type="InterPro" id="IPR045252">
    <property type="entry name" value="LPCAT1-like"/>
</dbReference>
<reference evidence="16 18" key="1">
    <citation type="journal article" date="2008" name="Science">
        <title>The Physcomitrella genome reveals evolutionary insights into the conquest of land by plants.</title>
        <authorList>
            <person name="Rensing S."/>
            <person name="Lang D."/>
            <person name="Zimmer A."/>
            <person name="Terry A."/>
            <person name="Salamov A."/>
            <person name="Shapiro H."/>
            <person name="Nishiyama T."/>
            <person name="Perroud P.-F."/>
            <person name="Lindquist E."/>
            <person name="Kamisugi Y."/>
            <person name="Tanahashi T."/>
            <person name="Sakakibara K."/>
            <person name="Fujita T."/>
            <person name="Oishi K."/>
            <person name="Shin-I T."/>
            <person name="Kuroki Y."/>
            <person name="Toyoda A."/>
            <person name="Suzuki Y."/>
            <person name="Hashimoto A."/>
            <person name="Yamaguchi K."/>
            <person name="Sugano A."/>
            <person name="Kohara Y."/>
            <person name="Fujiyama A."/>
            <person name="Anterola A."/>
            <person name="Aoki S."/>
            <person name="Ashton N."/>
            <person name="Barbazuk W.B."/>
            <person name="Barker E."/>
            <person name="Bennetzen J."/>
            <person name="Bezanilla M."/>
            <person name="Blankenship R."/>
            <person name="Cho S.H."/>
            <person name="Dutcher S."/>
            <person name="Estelle M."/>
            <person name="Fawcett J.A."/>
            <person name="Gundlach H."/>
            <person name="Hanada K."/>
            <person name="Heyl A."/>
            <person name="Hicks K.A."/>
            <person name="Hugh J."/>
            <person name="Lohr M."/>
            <person name="Mayer K."/>
            <person name="Melkozernov A."/>
            <person name="Murata T."/>
            <person name="Nelson D."/>
            <person name="Pils B."/>
            <person name="Prigge M."/>
            <person name="Reiss B."/>
            <person name="Renner T."/>
            <person name="Rombauts S."/>
            <person name="Rushton P."/>
            <person name="Sanderfoot A."/>
            <person name="Schween G."/>
            <person name="Shiu S.-H."/>
            <person name="Stueber K."/>
            <person name="Theodoulou F.L."/>
            <person name="Tu H."/>
            <person name="Van de Peer Y."/>
            <person name="Verrier P.J."/>
            <person name="Waters E."/>
            <person name="Wood A."/>
            <person name="Yang L."/>
            <person name="Cove D."/>
            <person name="Cuming A."/>
            <person name="Hasebe M."/>
            <person name="Lucas S."/>
            <person name="Mishler D.B."/>
            <person name="Reski R."/>
            <person name="Grigoriev I."/>
            <person name="Quatrano R.S."/>
            <person name="Boore J.L."/>
        </authorList>
    </citation>
    <scope>NUCLEOTIDE SEQUENCE [LARGE SCALE GENOMIC DNA]</scope>
    <source>
        <strain evidence="17 18">cv. Gransden 2004</strain>
    </source>
</reference>
<name>A0A2K1KQL9_PHYPA</name>
<evidence type="ECO:0000256" key="12">
    <source>
        <dbReference type="ARBA" id="ARBA00023264"/>
    </source>
</evidence>
<dbReference type="PROSITE" id="PS00018">
    <property type="entry name" value="EF_HAND_1"/>
    <property type="match status" value="1"/>
</dbReference>
<evidence type="ECO:0000256" key="10">
    <source>
        <dbReference type="ARBA" id="ARBA00023136"/>
    </source>
</evidence>
<dbReference type="EnsemblPlants" id="Pp3c4_31530V3.3">
    <property type="protein sequence ID" value="Pp3c4_31530V3.3"/>
    <property type="gene ID" value="Pp3c4_31530"/>
</dbReference>
<keyword evidence="6 14" id="KW-0812">Transmembrane</keyword>
<keyword evidence="13" id="KW-0012">Acyltransferase</keyword>
<dbReference type="GO" id="GO:0008374">
    <property type="term" value="F:O-acyltransferase activity"/>
    <property type="evidence" value="ECO:0007669"/>
    <property type="project" value="InterPro"/>
</dbReference>
<dbReference type="InterPro" id="IPR002123">
    <property type="entry name" value="Plipid/glycerol_acylTrfase"/>
</dbReference>
<evidence type="ECO:0000256" key="9">
    <source>
        <dbReference type="ARBA" id="ARBA00023098"/>
    </source>
</evidence>
<dbReference type="PRINTS" id="PR00450">
    <property type="entry name" value="RECOVERIN"/>
</dbReference>
<feature type="domain" description="EF-hand" evidence="15">
    <location>
        <begin position="394"/>
        <end position="429"/>
    </location>
</feature>
<evidence type="ECO:0000313" key="18">
    <source>
        <dbReference type="Proteomes" id="UP000006727"/>
    </source>
</evidence>
<dbReference type="EnsemblPlants" id="Pp3c4_31530V3.4">
    <property type="protein sequence ID" value="Pp3c4_31530V3.4"/>
    <property type="gene ID" value="Pp3c4_31530"/>
</dbReference>
<evidence type="ECO:0000256" key="13">
    <source>
        <dbReference type="ARBA" id="ARBA00023315"/>
    </source>
</evidence>
<dbReference type="GeneID" id="112281520"/>
<comment type="similarity">
    <text evidence="3">Belongs to the 1-acyl-sn-glycerol-3-phosphate acyltransferase family.</text>
</comment>
<dbReference type="SUPFAM" id="SSF47473">
    <property type="entry name" value="EF-hand"/>
    <property type="match status" value="1"/>
</dbReference>
<dbReference type="Gramene" id="Pp3c4_31530V3.3">
    <property type="protein sequence ID" value="Pp3c4_31530V3.3"/>
    <property type="gene ID" value="Pp3c4_31530"/>
</dbReference>
<dbReference type="SMART" id="SM00563">
    <property type="entry name" value="PlsC"/>
    <property type="match status" value="1"/>
</dbReference>
<dbReference type="GO" id="GO:0016020">
    <property type="term" value="C:membrane"/>
    <property type="evidence" value="ECO:0007669"/>
    <property type="project" value="UniProtKB-SubCell"/>
</dbReference>
<dbReference type="STRING" id="3218.A0A2K1KQL9"/>
<evidence type="ECO:0000256" key="3">
    <source>
        <dbReference type="ARBA" id="ARBA00008655"/>
    </source>
</evidence>
<dbReference type="CDD" id="cd07991">
    <property type="entry name" value="LPLAT_LPCAT1-like"/>
    <property type="match status" value="1"/>
</dbReference>
<comment type="pathway">
    <text evidence="2">Lipid metabolism; phospholipid metabolism.</text>
</comment>
<keyword evidence="18" id="KW-1185">Reference proteome</keyword>
<evidence type="ECO:0000256" key="11">
    <source>
        <dbReference type="ARBA" id="ARBA00023209"/>
    </source>
</evidence>
<evidence type="ECO:0000256" key="1">
    <source>
        <dbReference type="ARBA" id="ARBA00004370"/>
    </source>
</evidence>
<evidence type="ECO:0000256" key="14">
    <source>
        <dbReference type="SAM" id="Phobius"/>
    </source>
</evidence>
<dbReference type="PANTHER" id="PTHR23063">
    <property type="entry name" value="PHOSPHOLIPID ACYLTRANSFERASE"/>
    <property type="match status" value="1"/>
</dbReference>